<dbReference type="InterPro" id="IPR001223">
    <property type="entry name" value="Glyco_hydro18_cat"/>
</dbReference>
<keyword evidence="3 8" id="KW-0378">Hydrolase</keyword>
<keyword evidence="7" id="KW-0624">Polysaccharide degradation</keyword>
<dbReference type="PROSITE" id="PS01095">
    <property type="entry name" value="GH18_1"/>
    <property type="match status" value="1"/>
</dbReference>
<dbReference type="PhylomeDB" id="B6QN54"/>
<sequence>MMNSILYICAFLTAFKGVQAGFDPNSNSNIFMYWGQNSFGKLEEEGGQKSLGFYCKMRLMLNAVARIDAPEVDVFIISFVTKIFGRGGFPEVNFANAGNNCTTIPGTGLLKCPQIAEDIMTCQALGKTVLLSLGGGTYQEGGFSNEISAKNSAILLWNLFGPPNPNNNFYEYRPFLDALVDGFDFDFENQDMHNTVPFAQALRQLFLTDTSHHYFLTVAPQCVFPDRANDEMLDGNVWFDAVLVQFYNNYCGVNAFVPGAPQQPNFNFDTWNTWADNISLNPNVKIILGVLGNFGAGSGYVTASIIGAIIQYIFDFRWTSFGGVMIWDASQGFPNPGFISEVRSSLPPKPTPTTTTTSTPTPSTTTTTPTPTPSTTTTTPTPTPSTTTTTPTPTPSTTTTTPTPTPSTTTTTPTPTPTPPATTTTSKESTTTTTTSTAPSITCPVPGGPCPTDGVYACAGNRFGVCNHGQWVFESCPPGLICVQAGSGVYCDHPSAAKPVC</sequence>
<evidence type="ECO:0000313" key="14">
    <source>
        <dbReference type="Proteomes" id="UP000001294"/>
    </source>
</evidence>
<dbReference type="InterPro" id="IPR005089">
    <property type="entry name" value="CBM19"/>
</dbReference>
<feature type="region of interest" description="Disordered" evidence="10">
    <location>
        <begin position="338"/>
        <end position="443"/>
    </location>
</feature>
<evidence type="ECO:0000256" key="7">
    <source>
        <dbReference type="ARBA" id="ARBA00023326"/>
    </source>
</evidence>
<dbReference type="PANTHER" id="PTHR45708">
    <property type="entry name" value="ENDOCHITINASE"/>
    <property type="match status" value="1"/>
</dbReference>
<dbReference type="STRING" id="441960.B6QN54"/>
<dbReference type="EC" id="3.2.1.14" evidence="2"/>
<evidence type="ECO:0000313" key="13">
    <source>
        <dbReference type="EMBL" id="EEA22359.1"/>
    </source>
</evidence>
<evidence type="ECO:0000256" key="10">
    <source>
        <dbReference type="SAM" id="MobiDB-lite"/>
    </source>
</evidence>
<organism evidence="13 14">
    <name type="scientific">Talaromyces marneffei (strain ATCC 18224 / CBS 334.59 / QM 7333)</name>
    <name type="common">Penicillium marneffei</name>
    <dbReference type="NCBI Taxonomy" id="441960"/>
    <lineage>
        <taxon>Eukaryota</taxon>
        <taxon>Fungi</taxon>
        <taxon>Dikarya</taxon>
        <taxon>Ascomycota</taxon>
        <taxon>Pezizomycotina</taxon>
        <taxon>Eurotiomycetes</taxon>
        <taxon>Eurotiomycetidae</taxon>
        <taxon>Eurotiales</taxon>
        <taxon>Trichocomaceae</taxon>
        <taxon>Talaromyces</taxon>
        <taxon>Talaromyces sect. Talaromyces</taxon>
    </lineage>
</organism>
<feature type="chain" id="PRO_5002848429" description="chitinase" evidence="11">
    <location>
        <begin position="21"/>
        <end position="501"/>
    </location>
</feature>
<evidence type="ECO:0000256" key="8">
    <source>
        <dbReference type="RuleBase" id="RU000489"/>
    </source>
</evidence>
<evidence type="ECO:0000256" key="9">
    <source>
        <dbReference type="RuleBase" id="RU004453"/>
    </source>
</evidence>
<evidence type="ECO:0000256" key="5">
    <source>
        <dbReference type="ARBA" id="ARBA00023277"/>
    </source>
</evidence>
<dbReference type="PRINTS" id="PR01217">
    <property type="entry name" value="PRICHEXTENSN"/>
</dbReference>
<feature type="domain" description="GH18" evidence="12">
    <location>
        <begin position="28"/>
        <end position="349"/>
    </location>
</feature>
<dbReference type="GO" id="GO:0008061">
    <property type="term" value="F:chitin binding"/>
    <property type="evidence" value="ECO:0007669"/>
    <property type="project" value="InterPro"/>
</dbReference>
<dbReference type="GO" id="GO:0000272">
    <property type="term" value="P:polysaccharide catabolic process"/>
    <property type="evidence" value="ECO:0007669"/>
    <property type="project" value="UniProtKB-KW"/>
</dbReference>
<dbReference type="HOGENOM" id="CLU_007818_1_1_1"/>
<proteinExistence type="inferred from homology"/>
<dbReference type="VEuPathDB" id="FungiDB:PMAA_061370"/>
<evidence type="ECO:0000256" key="2">
    <source>
        <dbReference type="ARBA" id="ARBA00012729"/>
    </source>
</evidence>
<accession>B6QN54</accession>
<evidence type="ECO:0000256" key="3">
    <source>
        <dbReference type="ARBA" id="ARBA00022801"/>
    </source>
</evidence>
<dbReference type="Gene3D" id="3.20.20.80">
    <property type="entry name" value="Glycosidases"/>
    <property type="match status" value="1"/>
</dbReference>
<dbReference type="InterPro" id="IPR001579">
    <property type="entry name" value="Glyco_hydro_18_chit_AS"/>
</dbReference>
<dbReference type="GO" id="GO:0006032">
    <property type="term" value="P:chitin catabolic process"/>
    <property type="evidence" value="ECO:0007669"/>
    <property type="project" value="UniProtKB-KW"/>
</dbReference>
<comment type="similarity">
    <text evidence="9">Belongs to the glycosyl hydrolase 18 family.</text>
</comment>
<evidence type="ECO:0000256" key="11">
    <source>
        <dbReference type="SAM" id="SignalP"/>
    </source>
</evidence>
<evidence type="ECO:0000256" key="4">
    <source>
        <dbReference type="ARBA" id="ARBA00023024"/>
    </source>
</evidence>
<dbReference type="OrthoDB" id="2425929at2759"/>
<feature type="signal peptide" evidence="11">
    <location>
        <begin position="1"/>
        <end position="20"/>
    </location>
</feature>
<evidence type="ECO:0000259" key="12">
    <source>
        <dbReference type="PROSITE" id="PS51910"/>
    </source>
</evidence>
<dbReference type="InterPro" id="IPR017853">
    <property type="entry name" value="GH"/>
</dbReference>
<keyword evidence="5" id="KW-0119">Carbohydrate metabolism</keyword>
<evidence type="ECO:0000256" key="6">
    <source>
        <dbReference type="ARBA" id="ARBA00023295"/>
    </source>
</evidence>
<feature type="compositionally biased region" description="Low complexity" evidence="10">
    <location>
        <begin position="352"/>
        <end position="413"/>
    </location>
</feature>
<dbReference type="InterPro" id="IPR050542">
    <property type="entry name" value="Glycosyl_Hydrlase18_Chitinase"/>
</dbReference>
<name>B6QN54_TALMQ</name>
<gene>
    <name evidence="13" type="ORF">PMAA_061370</name>
</gene>
<dbReference type="PROSITE" id="PS51910">
    <property type="entry name" value="GH18_2"/>
    <property type="match status" value="1"/>
</dbReference>
<dbReference type="Proteomes" id="UP000001294">
    <property type="component" value="Unassembled WGS sequence"/>
</dbReference>
<dbReference type="GO" id="GO:0005576">
    <property type="term" value="C:extracellular region"/>
    <property type="evidence" value="ECO:0007669"/>
    <property type="project" value="TreeGrafter"/>
</dbReference>
<reference evidence="14" key="1">
    <citation type="journal article" date="2015" name="Genome Announc.">
        <title>Genome sequence of the AIDS-associated pathogen Penicillium marneffei (ATCC18224) and its near taxonomic relative Talaromyces stipitatus (ATCC10500).</title>
        <authorList>
            <person name="Nierman W.C."/>
            <person name="Fedorova-Abrams N.D."/>
            <person name="Andrianopoulos A."/>
        </authorList>
    </citation>
    <scope>NUCLEOTIDE SEQUENCE [LARGE SCALE GENOMIC DNA]</scope>
    <source>
        <strain evidence="14">ATCC 18224 / CBS 334.59 / QM 7333</strain>
    </source>
</reference>
<dbReference type="Pfam" id="PF03427">
    <property type="entry name" value="CBM_19"/>
    <property type="match status" value="1"/>
</dbReference>
<dbReference type="SUPFAM" id="SSF51445">
    <property type="entry name" value="(Trans)glycosidases"/>
    <property type="match status" value="1"/>
</dbReference>
<dbReference type="EMBL" id="DS995903">
    <property type="protein sequence ID" value="EEA22359.1"/>
    <property type="molecule type" value="Genomic_DNA"/>
</dbReference>
<dbReference type="Pfam" id="PF00704">
    <property type="entry name" value="Glyco_hydro_18"/>
    <property type="match status" value="1"/>
</dbReference>
<dbReference type="GO" id="GO:0008843">
    <property type="term" value="F:endochitinase activity"/>
    <property type="evidence" value="ECO:0007669"/>
    <property type="project" value="UniProtKB-EC"/>
</dbReference>
<comment type="catalytic activity">
    <reaction evidence="1">
        <text>Random endo-hydrolysis of N-acetyl-beta-D-glucosaminide (1-&gt;4)-beta-linkages in chitin and chitodextrins.</text>
        <dbReference type="EC" id="3.2.1.14"/>
    </reaction>
</comment>
<dbReference type="AlphaFoldDB" id="B6QN54"/>
<feature type="compositionally biased region" description="Low complexity" evidence="10">
    <location>
        <begin position="421"/>
        <end position="440"/>
    </location>
</feature>
<keyword evidence="6 8" id="KW-0326">Glycosidase</keyword>
<keyword evidence="11" id="KW-0732">Signal</keyword>
<dbReference type="PANTHER" id="PTHR45708:SF49">
    <property type="entry name" value="ENDOCHITINASE"/>
    <property type="match status" value="1"/>
</dbReference>
<keyword evidence="14" id="KW-1185">Reference proteome</keyword>
<evidence type="ECO:0000256" key="1">
    <source>
        <dbReference type="ARBA" id="ARBA00000822"/>
    </source>
</evidence>
<protein>
    <recommendedName>
        <fullName evidence="2">chitinase</fullName>
        <ecNumber evidence="2">3.2.1.14</ecNumber>
    </recommendedName>
</protein>
<keyword evidence="4" id="KW-0146">Chitin degradation</keyword>